<keyword evidence="2" id="KW-1185">Reference proteome</keyword>
<dbReference type="Proteomes" id="UP001150603">
    <property type="component" value="Unassembled WGS sequence"/>
</dbReference>
<comment type="caution">
    <text evidence="1">The sequence shown here is derived from an EMBL/GenBank/DDBJ whole genome shotgun (WGS) entry which is preliminary data.</text>
</comment>
<protein>
    <submittedName>
        <fullName evidence="1">Uncharacterized protein</fullName>
    </submittedName>
</protein>
<organism evidence="1 2">
    <name type="scientific">Linderina macrospora</name>
    <dbReference type="NCBI Taxonomy" id="4868"/>
    <lineage>
        <taxon>Eukaryota</taxon>
        <taxon>Fungi</taxon>
        <taxon>Fungi incertae sedis</taxon>
        <taxon>Zoopagomycota</taxon>
        <taxon>Kickxellomycotina</taxon>
        <taxon>Kickxellomycetes</taxon>
        <taxon>Kickxellales</taxon>
        <taxon>Kickxellaceae</taxon>
        <taxon>Linderina</taxon>
    </lineage>
</organism>
<accession>A0ACC1JCJ4</accession>
<dbReference type="EMBL" id="JANBPW010000959">
    <property type="protein sequence ID" value="KAJ1947123.1"/>
    <property type="molecule type" value="Genomic_DNA"/>
</dbReference>
<evidence type="ECO:0000313" key="1">
    <source>
        <dbReference type="EMBL" id="KAJ1947123.1"/>
    </source>
</evidence>
<gene>
    <name evidence="1" type="ORF">FBU59_001911</name>
</gene>
<name>A0ACC1JCJ4_9FUNG</name>
<sequence length="720" mass="77752">MEYMGEIVSTAQFRKRARVYQQEGIRHQYFMSIGNNKIIDATRKGSVARFINHSCGPNCVLQKWMVAGAIRMGIFAERPIKRGEEITFDYKFERMAGAEPQPCYCGAPECKGIIGVAKERRRKHVQVAEEADVDIEDDGDDAADIDEEIDDLTVTKRQRDDIRRRHAAMDDDDYGSSGSNRGELSDSEDSDDPDAAYGSRQQRRGRRKGLTSPEQVLKFVQIMHQSAGETRIIGILIGKLMETSDRRLLKSLIGLQALGILRSWLQEYKDDDVILIKILQCIDHLPISTRNSIEESRLEDVVAPLCSFSDENVASIASKLVERWKTLRVVFKIPKKSRKESANITPSTSSVAAVCSSTESQPAGGKALAPGWRTAYTADGVPYYYHESTKETQWEAPLAEPDRTAATVGSTDRVLSSTAMAIVAPQPVAAQPVDQQRVFSAAGDATVPTTAAGDSRLPLESGRWPPAATAPASRGFAGVAAAPVAAVSMAVSGAATPAVVHEEKVDGFSKSRVDEIIERTMRLGNPSSSTMSLPQLPGSTTSGIVSSASGGSGSMQQLVTPDTDGEPSGSAVHQSRSLAGSSSLRKHSTPGSITGSPAAGPGGPARREKLEKKATAELAAYVVRQMNKYKSQMAHDEFKHEARKITKILMEKERKLPGFDPVKLIVLTAHKKAKVKQFVSEYMMRLAGRRGSSLSSVAGSPAGSAVGKTPPGPPFTPANI</sequence>
<proteinExistence type="predicted"/>
<reference evidence="1" key="1">
    <citation type="submission" date="2022-07" db="EMBL/GenBank/DDBJ databases">
        <title>Phylogenomic reconstructions and comparative analyses of Kickxellomycotina fungi.</title>
        <authorList>
            <person name="Reynolds N.K."/>
            <person name="Stajich J.E."/>
            <person name="Barry K."/>
            <person name="Grigoriev I.V."/>
            <person name="Crous P."/>
            <person name="Smith M.E."/>
        </authorList>
    </citation>
    <scope>NUCLEOTIDE SEQUENCE</scope>
    <source>
        <strain evidence="1">NRRL 5244</strain>
    </source>
</reference>
<evidence type="ECO:0000313" key="2">
    <source>
        <dbReference type="Proteomes" id="UP001150603"/>
    </source>
</evidence>